<evidence type="ECO:0000256" key="1">
    <source>
        <dbReference type="SAM" id="Phobius"/>
    </source>
</evidence>
<keyword evidence="1" id="KW-1133">Transmembrane helix</keyword>
<dbReference type="KEGG" id="sdyn:Mal52_21360"/>
<evidence type="ECO:0000313" key="2">
    <source>
        <dbReference type="EMBL" id="QDU43660.1"/>
    </source>
</evidence>
<evidence type="ECO:0000313" key="3">
    <source>
        <dbReference type="Proteomes" id="UP000319383"/>
    </source>
</evidence>
<name>A0A517ZME8_9PLAN</name>
<feature type="transmembrane region" description="Helical" evidence="1">
    <location>
        <begin position="94"/>
        <end position="121"/>
    </location>
</feature>
<proteinExistence type="predicted"/>
<dbReference type="EMBL" id="CP036276">
    <property type="protein sequence ID" value="QDU43660.1"/>
    <property type="molecule type" value="Genomic_DNA"/>
</dbReference>
<reference evidence="2 3" key="1">
    <citation type="submission" date="2019-02" db="EMBL/GenBank/DDBJ databases">
        <title>Deep-cultivation of Planctomycetes and their phenomic and genomic characterization uncovers novel biology.</title>
        <authorList>
            <person name="Wiegand S."/>
            <person name="Jogler M."/>
            <person name="Boedeker C."/>
            <person name="Pinto D."/>
            <person name="Vollmers J."/>
            <person name="Rivas-Marin E."/>
            <person name="Kohn T."/>
            <person name="Peeters S.H."/>
            <person name="Heuer A."/>
            <person name="Rast P."/>
            <person name="Oberbeckmann S."/>
            <person name="Bunk B."/>
            <person name="Jeske O."/>
            <person name="Meyerdierks A."/>
            <person name="Storesund J.E."/>
            <person name="Kallscheuer N."/>
            <person name="Luecker S."/>
            <person name="Lage O.M."/>
            <person name="Pohl T."/>
            <person name="Merkel B.J."/>
            <person name="Hornburger P."/>
            <person name="Mueller R.-W."/>
            <person name="Bruemmer F."/>
            <person name="Labrenz M."/>
            <person name="Spormann A.M."/>
            <person name="Op den Camp H."/>
            <person name="Overmann J."/>
            <person name="Amann R."/>
            <person name="Jetten M.S.M."/>
            <person name="Mascher T."/>
            <person name="Medema M.H."/>
            <person name="Devos D.P."/>
            <person name="Kaster A.-K."/>
            <person name="Ovreas L."/>
            <person name="Rohde M."/>
            <person name="Galperin M.Y."/>
            <person name="Jogler C."/>
        </authorList>
    </citation>
    <scope>NUCLEOTIDE SEQUENCE [LARGE SCALE GENOMIC DNA]</scope>
    <source>
        <strain evidence="2 3">Mal52</strain>
    </source>
</reference>
<dbReference type="AlphaFoldDB" id="A0A517ZME8"/>
<keyword evidence="3" id="KW-1185">Reference proteome</keyword>
<dbReference type="RefSeq" id="WP_145375872.1">
    <property type="nucleotide sequence ID" value="NZ_CP036276.1"/>
</dbReference>
<dbReference type="Proteomes" id="UP000319383">
    <property type="component" value="Chromosome"/>
</dbReference>
<keyword evidence="1" id="KW-0812">Transmembrane</keyword>
<protein>
    <recommendedName>
        <fullName evidence="4">DUF4064 domain-containing protein</fullName>
    </recommendedName>
</protein>
<gene>
    <name evidence="2" type="ORF">Mal52_21360</name>
</gene>
<sequence length="145" mass="15939">MQQDEEHLNLLAIFFYIVAAMSGLFACMPLIHLVIGIMLIVNPEGFPEPQGEETPAFLGYLFAGIGGLFFTLGWAATICIFVTGRFISKRTHWMFCVVVSGVACMFMPFGTVLGVFALIVLNRPSVRELFENGGKLPAEHGEFST</sequence>
<evidence type="ECO:0008006" key="4">
    <source>
        <dbReference type="Google" id="ProtNLM"/>
    </source>
</evidence>
<organism evidence="2 3">
    <name type="scientific">Symmachiella dynata</name>
    <dbReference type="NCBI Taxonomy" id="2527995"/>
    <lineage>
        <taxon>Bacteria</taxon>
        <taxon>Pseudomonadati</taxon>
        <taxon>Planctomycetota</taxon>
        <taxon>Planctomycetia</taxon>
        <taxon>Planctomycetales</taxon>
        <taxon>Planctomycetaceae</taxon>
        <taxon>Symmachiella</taxon>
    </lineage>
</organism>
<feature type="transmembrane region" description="Helical" evidence="1">
    <location>
        <begin position="12"/>
        <end position="40"/>
    </location>
</feature>
<keyword evidence="1" id="KW-0472">Membrane</keyword>
<accession>A0A517ZME8</accession>
<feature type="transmembrane region" description="Helical" evidence="1">
    <location>
        <begin position="60"/>
        <end position="82"/>
    </location>
</feature>